<dbReference type="Pfam" id="PF04773">
    <property type="entry name" value="FecR"/>
    <property type="match status" value="1"/>
</dbReference>
<accession>A0A7Y7YBB3</accession>
<dbReference type="Proteomes" id="UP000520592">
    <property type="component" value="Unassembled WGS sequence"/>
</dbReference>
<sequence length="273" mass="30270">MTSLPPPSREEEALARHREELRKRFPLPEPRPRKPRKAVAGALLVMLLAAGLGWLDPAYQHESYASAVGERRMLELADGSRMTLDSNSRASVEWHLRSRRIELQAGQALFDVSKTVFRPFQVEAGTTRVRVLGTLFSVDRLDQGARVTLVRGKVDVETEDGRHVQLAPGQQVETRPGQRLQPLGVDTEAALAWKDNRLIFDRTPLADALARIQRYRTAPIRLDDPSLAGLPITGVFDSSKVEDLLALLPSILPLSLDSGSDGTLHVRRKGGKK</sequence>
<feature type="region of interest" description="Disordered" evidence="1">
    <location>
        <begin position="1"/>
        <end position="34"/>
    </location>
</feature>
<dbReference type="Gene3D" id="3.55.50.30">
    <property type="match status" value="1"/>
</dbReference>
<dbReference type="Gene3D" id="2.60.120.1440">
    <property type="match status" value="1"/>
</dbReference>
<dbReference type="RefSeq" id="WP_177055618.1">
    <property type="nucleotide sequence ID" value="NZ_JACAPS010000004.1"/>
</dbReference>
<comment type="caution">
    <text evidence="3">The sequence shown here is derived from an EMBL/GenBank/DDBJ whole genome shotgun (WGS) entry which is preliminary data.</text>
</comment>
<dbReference type="PIRSF" id="PIRSF018266">
    <property type="entry name" value="FecR"/>
    <property type="match status" value="1"/>
</dbReference>
<dbReference type="PANTHER" id="PTHR30273">
    <property type="entry name" value="PERIPLASMIC SIGNAL SENSOR AND SIGMA FACTOR ACTIVATOR FECR-RELATED"/>
    <property type="match status" value="1"/>
</dbReference>
<name>A0A7Y7YBB3_9PSED</name>
<evidence type="ECO:0000256" key="1">
    <source>
        <dbReference type="SAM" id="MobiDB-lite"/>
    </source>
</evidence>
<proteinExistence type="predicted"/>
<dbReference type="InterPro" id="IPR012373">
    <property type="entry name" value="Ferrdict_sens_TM"/>
</dbReference>
<dbReference type="GO" id="GO:0016989">
    <property type="term" value="F:sigma factor antagonist activity"/>
    <property type="evidence" value="ECO:0007669"/>
    <property type="project" value="TreeGrafter"/>
</dbReference>
<reference evidence="3 4" key="1">
    <citation type="submission" date="2020-04" db="EMBL/GenBank/DDBJ databases">
        <title>Molecular characterization of pseudomonads from Agaricus bisporus reveal novel blotch 2 pathogens in Western Europe.</title>
        <authorList>
            <person name="Taparia T."/>
            <person name="Krijger M."/>
            <person name="Haynes E."/>
            <person name="Elpinstone J.G."/>
            <person name="Noble R."/>
            <person name="Van Der Wolf J."/>
        </authorList>
    </citation>
    <scope>NUCLEOTIDE SEQUENCE [LARGE SCALE GENOMIC DNA]</scope>
    <source>
        <strain evidence="3 4">IPO3737</strain>
    </source>
</reference>
<evidence type="ECO:0000259" key="2">
    <source>
        <dbReference type="Pfam" id="PF04773"/>
    </source>
</evidence>
<organism evidence="3 4">
    <name type="scientific">Pseudomonas gingeri</name>
    <dbReference type="NCBI Taxonomy" id="117681"/>
    <lineage>
        <taxon>Bacteria</taxon>
        <taxon>Pseudomonadati</taxon>
        <taxon>Pseudomonadota</taxon>
        <taxon>Gammaproteobacteria</taxon>
        <taxon>Pseudomonadales</taxon>
        <taxon>Pseudomonadaceae</taxon>
        <taxon>Pseudomonas</taxon>
    </lineage>
</organism>
<dbReference type="EMBL" id="JACAQD010000013">
    <property type="protein sequence ID" value="NWC33287.1"/>
    <property type="molecule type" value="Genomic_DNA"/>
</dbReference>
<dbReference type="AlphaFoldDB" id="A0A7Y7YBB3"/>
<dbReference type="PANTHER" id="PTHR30273:SF2">
    <property type="entry name" value="PROTEIN FECR"/>
    <property type="match status" value="1"/>
</dbReference>
<evidence type="ECO:0000313" key="3">
    <source>
        <dbReference type="EMBL" id="NWC33287.1"/>
    </source>
</evidence>
<evidence type="ECO:0000313" key="4">
    <source>
        <dbReference type="Proteomes" id="UP000520592"/>
    </source>
</evidence>
<feature type="domain" description="FecR protein" evidence="2">
    <location>
        <begin position="64"/>
        <end position="154"/>
    </location>
</feature>
<feature type="compositionally biased region" description="Basic and acidic residues" evidence="1">
    <location>
        <begin position="8"/>
        <end position="23"/>
    </location>
</feature>
<protein>
    <submittedName>
        <fullName evidence="3">FecR domain-containing protein</fullName>
    </submittedName>
</protein>
<dbReference type="InterPro" id="IPR006860">
    <property type="entry name" value="FecR"/>
</dbReference>
<gene>
    <name evidence="3" type="ORF">HX876_12860</name>
</gene>